<feature type="compositionally biased region" description="Basic and acidic residues" evidence="1">
    <location>
        <begin position="692"/>
        <end position="704"/>
    </location>
</feature>
<dbReference type="Gene3D" id="3.30.70.1170">
    <property type="entry name" value="Sun protein, domain 3"/>
    <property type="match status" value="1"/>
</dbReference>
<dbReference type="EMBL" id="SRMA01026635">
    <property type="protein sequence ID" value="TRY81383.1"/>
    <property type="molecule type" value="Genomic_DNA"/>
</dbReference>
<evidence type="ECO:0000256" key="1">
    <source>
        <dbReference type="SAM" id="MobiDB-lite"/>
    </source>
</evidence>
<dbReference type="Gene3D" id="3.40.50.150">
    <property type="entry name" value="Vaccinia Virus protein VP39"/>
    <property type="match status" value="1"/>
</dbReference>
<feature type="compositionally biased region" description="Basic residues" evidence="1">
    <location>
        <begin position="639"/>
        <end position="649"/>
    </location>
</feature>
<feature type="compositionally biased region" description="Polar residues" evidence="1">
    <location>
        <begin position="655"/>
        <end position="670"/>
    </location>
</feature>
<keyword evidence="3" id="KW-1185">Reference proteome</keyword>
<feature type="region of interest" description="Disordered" evidence="1">
    <location>
        <begin position="890"/>
        <end position="919"/>
    </location>
</feature>
<dbReference type="STRING" id="623744.A0A553PUL8"/>
<reference evidence="2 3" key="1">
    <citation type="journal article" date="2019" name="Sci. Data">
        <title>Hybrid genome assembly and annotation of Danionella translucida.</title>
        <authorList>
            <person name="Kadobianskyi M."/>
            <person name="Schulze L."/>
            <person name="Schuelke M."/>
            <person name="Judkewitz B."/>
        </authorList>
    </citation>
    <scope>NUCLEOTIDE SEQUENCE [LARGE SCALE GENOMIC DNA]</scope>
    <source>
        <strain evidence="2 3">Bolton</strain>
    </source>
</reference>
<dbReference type="PANTHER" id="PTHR14663">
    <property type="entry name" value="METHYLTRANSFERASE NSUN7-RELATED"/>
    <property type="match status" value="1"/>
</dbReference>
<dbReference type="AlphaFoldDB" id="A0A553PUL8"/>
<dbReference type="PANTHER" id="PTHR14663:SF2">
    <property type="entry name" value="METHYLTRANSFERASE NSUN7-RELATED"/>
    <property type="match status" value="1"/>
</dbReference>
<feature type="compositionally biased region" description="Polar residues" evidence="1">
    <location>
        <begin position="739"/>
        <end position="776"/>
    </location>
</feature>
<dbReference type="InterPro" id="IPR029063">
    <property type="entry name" value="SAM-dependent_MTases_sf"/>
</dbReference>
<dbReference type="Proteomes" id="UP000316079">
    <property type="component" value="Unassembled WGS sequence"/>
</dbReference>
<feature type="non-terminal residue" evidence="2">
    <location>
        <position position="1"/>
    </location>
</feature>
<evidence type="ECO:0000313" key="3">
    <source>
        <dbReference type="Proteomes" id="UP000316079"/>
    </source>
</evidence>
<dbReference type="OrthoDB" id="6817893at2759"/>
<evidence type="ECO:0000313" key="2">
    <source>
        <dbReference type="EMBL" id="TRY81383.1"/>
    </source>
</evidence>
<accession>A0A553PUL8</accession>
<feature type="compositionally biased region" description="Polar residues" evidence="1">
    <location>
        <begin position="715"/>
        <end position="728"/>
    </location>
</feature>
<sequence length="919" mass="101011">RRNPLPRLISPPCRHGSGIPAVNSQPLELLSLGLRMVRKNRTLKPCSALKRLSLLDRISPEPPESHDYTVSQSSAAQVYLQAAALFQLTHLEKPSNQRLICFGKRSEGSAGFFRTGDASQRAAYQLAFNTLKYQQLLEDVLIDSCFCVSQPMVRGRMSLVAVVLTDLLDRKFLPRLEPTANQEPEPQEVKAVREVEASLMRIRTRLVASLARCRIKHELLTLDQMLPESIQHQTERESTRLLYTWINTLLSSEDEVTAALFSFGFTCVKSIEQLEGRTFCKDSDCHDLLVFQNSSKRELSNSGLLRDHRLVMQDKSCCVAPSALRILVQDGGDVLLVGCFSAESIAHIAAVTQTLSSSTKLQAEHTHASNTPTVMVSAGEERSDELQRSLCKLGCRNVKLLAQSLESLEACDVRLQKLSLVYVRPQCSLSAVSNPVEYILQENRDPRIMLDLVQGSVSAEKLHGLVDQQRALLQRSMQSECSGSSTIPRSDASRDGEVTAQCVCSSSGAGCAVLHLLPSPRGERVAAELRAHASLRNHTTAPVLRVGHIRVGAGPGCSPRARNNKGMNEMAAVPSPLPERSLRAGGGAEEKQVLQAGGLRSAQRLLPRSAHTTVKETPQEVLDRAAAKGLLDGFQPSRPIRKRGRRTRKVLITPGRSTRPQPIGSQSEQSMVAEFLSREWKGSRSEPALSDNSRKLTNHNDKAVNSRRTFHSHSLRSYSATNDPTSFSRLKPASKSDHNPNPLSSTSSMQDSSFHFFTHNSSPKSSYQNSTQDSTHNSIHSAAHAIFNLDSTIDSTHFLSHNYTHSHSPIHIPTSLPTHDSAPLPSSNRKSLTRLVDSAISPNHIPVAPPPFACKPRKEVLRPTTLSFPAVLMSSVSVISGSWSQVTPIGTSPAQVSSPPLHRSHAPLQTKRNRLQPWF</sequence>
<proteinExistence type="predicted"/>
<evidence type="ECO:0008006" key="4">
    <source>
        <dbReference type="Google" id="ProtNLM"/>
    </source>
</evidence>
<comment type="caution">
    <text evidence="2">The sequence shown here is derived from an EMBL/GenBank/DDBJ whole genome shotgun (WGS) entry which is preliminary data.</text>
</comment>
<feature type="region of interest" description="Disordered" evidence="1">
    <location>
        <begin position="633"/>
        <end position="776"/>
    </location>
</feature>
<organism evidence="2 3">
    <name type="scientific">Danionella cerebrum</name>
    <dbReference type="NCBI Taxonomy" id="2873325"/>
    <lineage>
        <taxon>Eukaryota</taxon>
        <taxon>Metazoa</taxon>
        <taxon>Chordata</taxon>
        <taxon>Craniata</taxon>
        <taxon>Vertebrata</taxon>
        <taxon>Euteleostomi</taxon>
        <taxon>Actinopterygii</taxon>
        <taxon>Neopterygii</taxon>
        <taxon>Teleostei</taxon>
        <taxon>Ostariophysi</taxon>
        <taxon>Cypriniformes</taxon>
        <taxon>Danionidae</taxon>
        <taxon>Danioninae</taxon>
        <taxon>Danionella</taxon>
    </lineage>
</organism>
<protein>
    <recommendedName>
        <fullName evidence="4">SAM-dependent MTase RsmB/NOP-type domain-containing protein</fullName>
    </recommendedName>
</protein>
<gene>
    <name evidence="2" type="ORF">DNTS_000633</name>
</gene>
<name>A0A553PUL8_9TELE</name>
<dbReference type="InterPro" id="IPR042620">
    <property type="entry name" value="NSUN7"/>
</dbReference>